<keyword evidence="2" id="KW-1185">Reference proteome</keyword>
<name>A0A7U2I689_PHANO</name>
<accession>A0A7U2I689</accession>
<protein>
    <submittedName>
        <fullName evidence="1">Uncharacterized protein</fullName>
    </submittedName>
</protein>
<sequence>MLTKGSDLRHAVRIAMCNLACLQSPFQKPNISGQFHSMGNAGVTACPVHPNRLLSIATAE</sequence>
<reference evidence="2" key="1">
    <citation type="journal article" date="2021" name="BMC Genomics">
        <title>Chromosome-level genome assembly and manually-curated proteome of model necrotroph Parastagonospora nodorum Sn15 reveals a genome-wide trove of candidate effector homologs, and redundancy of virulence-related functions within an accessory chromosome.</title>
        <authorList>
            <person name="Bertazzoni S."/>
            <person name="Jones D.A.B."/>
            <person name="Phan H.T."/>
            <person name="Tan K.-C."/>
            <person name="Hane J.K."/>
        </authorList>
    </citation>
    <scope>NUCLEOTIDE SEQUENCE [LARGE SCALE GENOMIC DNA]</scope>
    <source>
        <strain evidence="2">SN15 / ATCC MYA-4574 / FGSC 10173)</strain>
    </source>
</reference>
<dbReference type="VEuPathDB" id="FungiDB:JI435_419270"/>
<dbReference type="EMBL" id="CP069037">
    <property type="protein sequence ID" value="QRD03229.1"/>
    <property type="molecule type" value="Genomic_DNA"/>
</dbReference>
<evidence type="ECO:0000313" key="1">
    <source>
        <dbReference type="EMBL" id="QRD03229.1"/>
    </source>
</evidence>
<evidence type="ECO:0000313" key="2">
    <source>
        <dbReference type="Proteomes" id="UP000663193"/>
    </source>
</evidence>
<dbReference type="AlphaFoldDB" id="A0A7U2I689"/>
<proteinExistence type="predicted"/>
<organism evidence="1 2">
    <name type="scientific">Phaeosphaeria nodorum (strain SN15 / ATCC MYA-4574 / FGSC 10173)</name>
    <name type="common">Glume blotch fungus</name>
    <name type="synonym">Parastagonospora nodorum</name>
    <dbReference type="NCBI Taxonomy" id="321614"/>
    <lineage>
        <taxon>Eukaryota</taxon>
        <taxon>Fungi</taxon>
        <taxon>Dikarya</taxon>
        <taxon>Ascomycota</taxon>
        <taxon>Pezizomycotina</taxon>
        <taxon>Dothideomycetes</taxon>
        <taxon>Pleosporomycetidae</taxon>
        <taxon>Pleosporales</taxon>
        <taxon>Pleosporineae</taxon>
        <taxon>Phaeosphaeriaceae</taxon>
        <taxon>Parastagonospora</taxon>
    </lineage>
</organism>
<dbReference type="Proteomes" id="UP000663193">
    <property type="component" value="Chromosome 15"/>
</dbReference>
<gene>
    <name evidence="1" type="ORF">JI435_419270</name>
</gene>